<keyword evidence="1" id="KW-0812">Transmembrane</keyword>
<keyword evidence="1" id="KW-1133">Transmembrane helix</keyword>
<dbReference type="EMBL" id="KV417692">
    <property type="protein sequence ID" value="KZP09792.1"/>
    <property type="molecule type" value="Genomic_DNA"/>
</dbReference>
<keyword evidence="3" id="KW-1185">Reference proteome</keyword>
<reference evidence="2 3" key="1">
    <citation type="journal article" date="2016" name="Mol. Biol. Evol.">
        <title>Comparative Genomics of Early-Diverging Mushroom-Forming Fungi Provides Insights into the Origins of Lignocellulose Decay Capabilities.</title>
        <authorList>
            <person name="Nagy L.G."/>
            <person name="Riley R."/>
            <person name="Tritt A."/>
            <person name="Adam C."/>
            <person name="Daum C."/>
            <person name="Floudas D."/>
            <person name="Sun H."/>
            <person name="Yadav J.S."/>
            <person name="Pangilinan J."/>
            <person name="Larsson K.H."/>
            <person name="Matsuura K."/>
            <person name="Barry K."/>
            <person name="Labutti K."/>
            <person name="Kuo R."/>
            <person name="Ohm R.A."/>
            <person name="Bhattacharya S.S."/>
            <person name="Shirouzu T."/>
            <person name="Yoshinaga Y."/>
            <person name="Martin F.M."/>
            <person name="Grigoriev I.V."/>
            <person name="Hibbett D.S."/>
        </authorList>
    </citation>
    <scope>NUCLEOTIDE SEQUENCE [LARGE SCALE GENOMIC DNA]</scope>
    <source>
        <strain evidence="2 3">CBS 109695</strain>
    </source>
</reference>
<evidence type="ECO:0000313" key="2">
    <source>
        <dbReference type="EMBL" id="KZP09792.1"/>
    </source>
</evidence>
<keyword evidence="1" id="KW-0472">Membrane</keyword>
<feature type="transmembrane region" description="Helical" evidence="1">
    <location>
        <begin position="12"/>
        <end position="32"/>
    </location>
</feature>
<dbReference type="AlphaFoldDB" id="A0A165YPZ1"/>
<name>A0A165YPZ1_9AGAM</name>
<gene>
    <name evidence="2" type="ORF">FIBSPDRAFT_230211</name>
</gene>
<evidence type="ECO:0000313" key="3">
    <source>
        <dbReference type="Proteomes" id="UP000076532"/>
    </source>
</evidence>
<proteinExistence type="predicted"/>
<organism evidence="2 3">
    <name type="scientific">Athelia psychrophila</name>
    <dbReference type="NCBI Taxonomy" id="1759441"/>
    <lineage>
        <taxon>Eukaryota</taxon>
        <taxon>Fungi</taxon>
        <taxon>Dikarya</taxon>
        <taxon>Basidiomycota</taxon>
        <taxon>Agaricomycotina</taxon>
        <taxon>Agaricomycetes</taxon>
        <taxon>Agaricomycetidae</taxon>
        <taxon>Atheliales</taxon>
        <taxon>Atheliaceae</taxon>
        <taxon>Athelia</taxon>
    </lineage>
</organism>
<protein>
    <submittedName>
        <fullName evidence="2">Uncharacterized protein</fullName>
    </submittedName>
</protein>
<accession>A0A165YPZ1</accession>
<feature type="transmembrane region" description="Helical" evidence="1">
    <location>
        <begin position="44"/>
        <end position="64"/>
    </location>
</feature>
<evidence type="ECO:0000256" key="1">
    <source>
        <dbReference type="SAM" id="Phobius"/>
    </source>
</evidence>
<sequence>MTISLPKTYTYTLCISFTPFLWLICAVCPFVQLMDSKASRSALVYYHSLISTALPSVMCLCVVLQPAAVHSR</sequence>
<dbReference type="Proteomes" id="UP000076532">
    <property type="component" value="Unassembled WGS sequence"/>
</dbReference>